<sequence>MDLVFRANNVYTRSYIYKIEKKNNYEIYIKVMIAHMDMDTENTDNNQMAMLVNMVKDLHEKYNTLESQYKHMEEQIQNSDTKQKRSRIDEDKYLNTTKDVNYSEFLDELVINDDHLRLYYDHSYEDAFIKTFERVISFTDAKNIPLYRTDAKKLMYYENGKWEPWTKIQIENFVFKVHHKIMHQVMIWQQEHSNELEYKESLQQWFHELLKKLTNRKAFSVDKVKRRLIGILNFDNNIDD</sequence>
<protein>
    <submittedName>
        <fullName evidence="2">Uncharacterized protein</fullName>
    </submittedName>
</protein>
<evidence type="ECO:0000313" key="2">
    <source>
        <dbReference type="EMBL" id="QHU34433.1"/>
    </source>
</evidence>
<reference evidence="2" key="1">
    <citation type="journal article" date="2020" name="Nature">
        <title>Giant virus diversity and host interactions through global metagenomics.</title>
        <authorList>
            <person name="Schulz F."/>
            <person name="Roux S."/>
            <person name="Paez-Espino D."/>
            <person name="Jungbluth S."/>
            <person name="Walsh D.A."/>
            <person name="Denef V.J."/>
            <person name="McMahon K.D."/>
            <person name="Konstantinidis K.T."/>
            <person name="Eloe-Fadrosh E.A."/>
            <person name="Kyrpides N.C."/>
            <person name="Woyke T."/>
        </authorList>
    </citation>
    <scope>NUCLEOTIDE SEQUENCE</scope>
    <source>
        <strain evidence="2">GVMAG-S-1016713-123</strain>
    </source>
</reference>
<name>A0A6C0LVI4_9ZZZZ</name>
<keyword evidence="1" id="KW-0175">Coiled coil</keyword>
<organism evidence="2">
    <name type="scientific">viral metagenome</name>
    <dbReference type="NCBI Taxonomy" id="1070528"/>
    <lineage>
        <taxon>unclassified sequences</taxon>
        <taxon>metagenomes</taxon>
        <taxon>organismal metagenomes</taxon>
    </lineage>
</organism>
<dbReference type="AlphaFoldDB" id="A0A6C0LVI4"/>
<proteinExistence type="predicted"/>
<dbReference type="EMBL" id="MN740570">
    <property type="protein sequence ID" value="QHU34433.1"/>
    <property type="molecule type" value="Genomic_DNA"/>
</dbReference>
<accession>A0A6C0LVI4</accession>
<evidence type="ECO:0000256" key="1">
    <source>
        <dbReference type="SAM" id="Coils"/>
    </source>
</evidence>
<feature type="coiled-coil region" evidence="1">
    <location>
        <begin position="48"/>
        <end position="82"/>
    </location>
</feature>